<dbReference type="Pfam" id="PF00561">
    <property type="entry name" value="Abhydrolase_1"/>
    <property type="match status" value="1"/>
</dbReference>
<feature type="domain" description="AB hydrolase-1" evidence="3">
    <location>
        <begin position="28"/>
        <end position="79"/>
    </location>
</feature>
<protein>
    <submittedName>
        <fullName evidence="4">DH200=94 genomic scaffold, scaffold_6894</fullName>
    </submittedName>
</protein>
<dbReference type="GO" id="GO:0016787">
    <property type="term" value="F:hydrolase activity"/>
    <property type="evidence" value="ECO:0007669"/>
    <property type="project" value="UniProtKB-KW"/>
</dbReference>
<dbReference type="EMBL" id="HG745978">
    <property type="protein sequence ID" value="CDP21816.1"/>
    <property type="molecule type" value="Genomic_DNA"/>
</dbReference>
<dbReference type="PRINTS" id="PR00412">
    <property type="entry name" value="EPOXHYDRLASE"/>
</dbReference>
<sequence>MDQIQHKFIQVDDGLKLHVAEIGSGPLVVLFFHGFPEICYSWRHKMIAVAKAGYRAIAPDYRAYGLSEPPPEPHPPSLARFCKRRPAAEFCSNRNNFFFPIFPLFLLLFSGRRRRWWWVGMGEEEEEKGKGIFFVYYFEVCRLKILISFLGFL</sequence>
<accession>A0A068VM79</accession>
<keyword evidence="1" id="KW-0378">Hydrolase</keyword>
<dbReference type="OrthoDB" id="7130006at2759"/>
<dbReference type="InParanoid" id="A0A068VM79"/>
<evidence type="ECO:0000256" key="2">
    <source>
        <dbReference type="ARBA" id="ARBA00038334"/>
    </source>
</evidence>
<comment type="similarity">
    <text evidence="2">Belongs to the AB hydrolase superfamily. Epoxide hydrolase family.</text>
</comment>
<dbReference type="AlphaFoldDB" id="A0A068VM79"/>
<name>A0A068VM79_COFCA</name>
<evidence type="ECO:0000256" key="1">
    <source>
        <dbReference type="ARBA" id="ARBA00022801"/>
    </source>
</evidence>
<dbReference type="InterPro" id="IPR000639">
    <property type="entry name" value="Epox_hydrolase-like"/>
</dbReference>
<dbReference type="Gene3D" id="3.40.50.1820">
    <property type="entry name" value="alpha/beta hydrolase"/>
    <property type="match status" value="1"/>
</dbReference>
<dbReference type="SUPFAM" id="SSF53474">
    <property type="entry name" value="alpha/beta-Hydrolases"/>
    <property type="match status" value="1"/>
</dbReference>
<dbReference type="PANTHER" id="PTHR43329">
    <property type="entry name" value="EPOXIDE HYDROLASE"/>
    <property type="match status" value="1"/>
</dbReference>
<evidence type="ECO:0000259" key="3">
    <source>
        <dbReference type="Pfam" id="PF00561"/>
    </source>
</evidence>
<gene>
    <name evidence="4" type="ORF">GSCOC_T00013070001</name>
</gene>
<dbReference type="Gramene" id="CDP21816">
    <property type="protein sequence ID" value="CDP21816"/>
    <property type="gene ID" value="GSCOC_T00013070001"/>
</dbReference>
<proteinExistence type="inferred from homology"/>
<dbReference type="Proteomes" id="UP000295252">
    <property type="component" value="Unassembled WGS sequence"/>
</dbReference>
<evidence type="ECO:0000313" key="4">
    <source>
        <dbReference type="EMBL" id="CDP21816.1"/>
    </source>
</evidence>
<organism evidence="4 5">
    <name type="scientific">Coffea canephora</name>
    <name type="common">Robusta coffee</name>
    <dbReference type="NCBI Taxonomy" id="49390"/>
    <lineage>
        <taxon>Eukaryota</taxon>
        <taxon>Viridiplantae</taxon>
        <taxon>Streptophyta</taxon>
        <taxon>Embryophyta</taxon>
        <taxon>Tracheophyta</taxon>
        <taxon>Spermatophyta</taxon>
        <taxon>Magnoliopsida</taxon>
        <taxon>eudicotyledons</taxon>
        <taxon>Gunneridae</taxon>
        <taxon>Pentapetalae</taxon>
        <taxon>asterids</taxon>
        <taxon>lamiids</taxon>
        <taxon>Gentianales</taxon>
        <taxon>Rubiaceae</taxon>
        <taxon>Ixoroideae</taxon>
        <taxon>Gardenieae complex</taxon>
        <taxon>Bertiereae - Coffeeae clade</taxon>
        <taxon>Coffeeae</taxon>
        <taxon>Coffea</taxon>
    </lineage>
</organism>
<dbReference type="STRING" id="49390.A0A068VM79"/>
<keyword evidence="5" id="KW-1185">Reference proteome</keyword>
<dbReference type="InterPro" id="IPR029058">
    <property type="entry name" value="AB_hydrolase_fold"/>
</dbReference>
<dbReference type="InterPro" id="IPR000073">
    <property type="entry name" value="AB_hydrolase_1"/>
</dbReference>
<evidence type="ECO:0000313" key="5">
    <source>
        <dbReference type="Proteomes" id="UP000295252"/>
    </source>
</evidence>
<reference evidence="5" key="1">
    <citation type="journal article" date="2014" name="Science">
        <title>The coffee genome provides insight into the convergent evolution of caffeine biosynthesis.</title>
        <authorList>
            <person name="Denoeud F."/>
            <person name="Carretero-Paulet L."/>
            <person name="Dereeper A."/>
            <person name="Droc G."/>
            <person name="Guyot R."/>
            <person name="Pietrella M."/>
            <person name="Zheng C."/>
            <person name="Alberti A."/>
            <person name="Anthony F."/>
            <person name="Aprea G."/>
            <person name="Aury J.M."/>
            <person name="Bento P."/>
            <person name="Bernard M."/>
            <person name="Bocs S."/>
            <person name="Campa C."/>
            <person name="Cenci A."/>
            <person name="Combes M.C."/>
            <person name="Crouzillat D."/>
            <person name="Da Silva C."/>
            <person name="Daddiego L."/>
            <person name="De Bellis F."/>
            <person name="Dussert S."/>
            <person name="Garsmeur O."/>
            <person name="Gayraud T."/>
            <person name="Guignon V."/>
            <person name="Jahn K."/>
            <person name="Jamilloux V."/>
            <person name="Joet T."/>
            <person name="Labadie K."/>
            <person name="Lan T."/>
            <person name="Leclercq J."/>
            <person name="Lepelley M."/>
            <person name="Leroy T."/>
            <person name="Li L.T."/>
            <person name="Librado P."/>
            <person name="Lopez L."/>
            <person name="Munoz A."/>
            <person name="Noel B."/>
            <person name="Pallavicini A."/>
            <person name="Perrotta G."/>
            <person name="Poncet V."/>
            <person name="Pot D."/>
            <person name="Priyono X."/>
            <person name="Rigoreau M."/>
            <person name="Rouard M."/>
            <person name="Rozas J."/>
            <person name="Tranchant-Dubreuil C."/>
            <person name="VanBuren R."/>
            <person name="Zhang Q."/>
            <person name="Andrade A.C."/>
            <person name="Argout X."/>
            <person name="Bertrand B."/>
            <person name="de Kochko A."/>
            <person name="Graziosi G."/>
            <person name="Henry R.J."/>
            <person name="Jayarama X."/>
            <person name="Ming R."/>
            <person name="Nagai C."/>
            <person name="Rounsley S."/>
            <person name="Sankoff D."/>
            <person name="Giuliano G."/>
            <person name="Albert V.A."/>
            <person name="Wincker P."/>
            <person name="Lashermes P."/>
        </authorList>
    </citation>
    <scope>NUCLEOTIDE SEQUENCE [LARGE SCALE GENOMIC DNA]</scope>
    <source>
        <strain evidence="5">cv. DH200-94</strain>
    </source>
</reference>